<organism evidence="1 2">
    <name type="scientific">Mauremys mutica</name>
    <name type="common">yellowpond turtle</name>
    <dbReference type="NCBI Taxonomy" id="74926"/>
    <lineage>
        <taxon>Eukaryota</taxon>
        <taxon>Metazoa</taxon>
        <taxon>Chordata</taxon>
        <taxon>Craniata</taxon>
        <taxon>Vertebrata</taxon>
        <taxon>Euteleostomi</taxon>
        <taxon>Archelosauria</taxon>
        <taxon>Testudinata</taxon>
        <taxon>Testudines</taxon>
        <taxon>Cryptodira</taxon>
        <taxon>Durocryptodira</taxon>
        <taxon>Testudinoidea</taxon>
        <taxon>Geoemydidae</taxon>
        <taxon>Geoemydinae</taxon>
        <taxon>Mauremys</taxon>
    </lineage>
</organism>
<proteinExistence type="predicted"/>
<protein>
    <submittedName>
        <fullName evidence="1">Uncharacterized protein</fullName>
    </submittedName>
</protein>
<dbReference type="EMBL" id="JAHDVG010000474">
    <property type="protein sequence ID" value="KAH1176742.1"/>
    <property type="molecule type" value="Genomic_DNA"/>
</dbReference>
<keyword evidence="2" id="KW-1185">Reference proteome</keyword>
<evidence type="ECO:0000313" key="2">
    <source>
        <dbReference type="Proteomes" id="UP000827986"/>
    </source>
</evidence>
<gene>
    <name evidence="1" type="ORF">KIL84_010444</name>
</gene>
<dbReference type="AlphaFoldDB" id="A0A9D4AUF7"/>
<accession>A0A9D4AUF7</accession>
<reference evidence="1" key="1">
    <citation type="submission" date="2021-09" db="EMBL/GenBank/DDBJ databases">
        <title>The genome of Mauremys mutica provides insights into the evolution of semi-aquatic lifestyle.</title>
        <authorList>
            <person name="Gong S."/>
            <person name="Gao Y."/>
        </authorList>
    </citation>
    <scope>NUCLEOTIDE SEQUENCE</scope>
    <source>
        <strain evidence="1">MM-2020</strain>
        <tissue evidence="1">Muscle</tissue>
    </source>
</reference>
<name>A0A9D4AUF7_9SAUR</name>
<feature type="non-terminal residue" evidence="1">
    <location>
        <position position="85"/>
    </location>
</feature>
<feature type="non-terminal residue" evidence="1">
    <location>
        <position position="1"/>
    </location>
</feature>
<dbReference type="Proteomes" id="UP000827986">
    <property type="component" value="Unassembled WGS sequence"/>
</dbReference>
<comment type="caution">
    <text evidence="1">The sequence shown here is derived from an EMBL/GenBank/DDBJ whole genome shotgun (WGS) entry which is preliminary data.</text>
</comment>
<evidence type="ECO:0000313" key="1">
    <source>
        <dbReference type="EMBL" id="KAH1176742.1"/>
    </source>
</evidence>
<sequence length="85" mass="9786">LIGPLLASMSLRVFLHTEQFQAIHHLRLELQSQPSTTAQVCPGCILSFYPKWVQVKLENKLYIYLCSSLSCIQPHRNNIFMHCIS</sequence>